<name>E6QUD4_9ZZZZ</name>
<dbReference type="PANTHER" id="PTHR30203:SF21">
    <property type="entry name" value="OUTER MEMBRANE COMPONENT OF MULTIDRUG EFFLUX PUMP-RELATED"/>
    <property type="match status" value="1"/>
</dbReference>
<dbReference type="Gene3D" id="1.20.1600.10">
    <property type="entry name" value="Outer membrane efflux proteins (OEP)"/>
    <property type="match status" value="1"/>
</dbReference>
<protein>
    <submittedName>
        <fullName evidence="1">Putative outer membrane efflux protein</fullName>
    </submittedName>
</protein>
<dbReference type="EMBL" id="CABR01000109">
    <property type="protein sequence ID" value="CBI10856.1"/>
    <property type="molecule type" value="Genomic_DNA"/>
</dbReference>
<proteinExistence type="predicted"/>
<dbReference type="InterPro" id="IPR003423">
    <property type="entry name" value="OMP_efflux"/>
</dbReference>
<sequence>MQTLPNGGLYDIGFNAGYQLDLFGQIKRSIEAAKADREVSLATYDAVQITVAAETARSYAEVCSTGRELGIARHALALQQEAVTLKQRLFQGGRAMALDVTQAQAQRDQQQSMIPVWQAQQQVALYRLAVLTGKPPAEFPRQVVGCTSEPELKAPIPVGDGATLLKRRPDVRMAERALAAATARIGVAMADMYPKIQLGASVGSTGLMDHLFRSDTMRFGLGPLISWDFPNRDLAKVHIALAKSGQEAAFARFDGTVLKALQETESSLTVYSHDLVRRDALQASQDQMTQAQKDALTLYRQGRQGYSPVLDAEGALVASERVLADAEGKVSADQIALFLALGGGWEPGAQQAPRATK</sequence>
<accession>E6QUD4</accession>
<dbReference type="Gene3D" id="2.20.200.10">
    <property type="entry name" value="Outer membrane efflux proteins (OEP)"/>
    <property type="match status" value="1"/>
</dbReference>
<dbReference type="SUPFAM" id="SSF56954">
    <property type="entry name" value="Outer membrane efflux proteins (OEP)"/>
    <property type="match status" value="1"/>
</dbReference>
<reference evidence="1" key="1">
    <citation type="submission" date="2009-10" db="EMBL/GenBank/DDBJ databases">
        <title>Diversity of trophic interactions inside an arsenic-rich microbial ecosystem.</title>
        <authorList>
            <person name="Bertin P.N."/>
            <person name="Heinrich-Salmeron A."/>
            <person name="Pelletier E."/>
            <person name="Goulhen-Chollet F."/>
            <person name="Arsene-Ploetze F."/>
            <person name="Gallien S."/>
            <person name="Calteau A."/>
            <person name="Vallenet D."/>
            <person name="Casiot C."/>
            <person name="Chane-Woon-Ming B."/>
            <person name="Giloteaux L."/>
            <person name="Barakat M."/>
            <person name="Bonnefoy V."/>
            <person name="Bruneel O."/>
            <person name="Chandler M."/>
            <person name="Cleiss J."/>
            <person name="Duran R."/>
            <person name="Elbaz-Poulichet F."/>
            <person name="Fonknechten N."/>
            <person name="Lauga B."/>
            <person name="Mornico D."/>
            <person name="Ortet P."/>
            <person name="Schaeffer C."/>
            <person name="Siguier P."/>
            <person name="Alexander Thil Smith A."/>
            <person name="Van Dorsselaer A."/>
            <person name="Weissenbach J."/>
            <person name="Medigue C."/>
            <person name="Le Paslier D."/>
        </authorList>
    </citation>
    <scope>NUCLEOTIDE SEQUENCE</scope>
</reference>
<comment type="caution">
    <text evidence="1">The sequence shown here is derived from an EMBL/GenBank/DDBJ whole genome shotgun (WGS) entry which is preliminary data.</text>
</comment>
<organism evidence="1">
    <name type="scientific">mine drainage metagenome</name>
    <dbReference type="NCBI Taxonomy" id="410659"/>
    <lineage>
        <taxon>unclassified sequences</taxon>
        <taxon>metagenomes</taxon>
        <taxon>ecological metagenomes</taxon>
    </lineage>
</organism>
<dbReference type="GO" id="GO:0015562">
    <property type="term" value="F:efflux transmembrane transporter activity"/>
    <property type="evidence" value="ECO:0007669"/>
    <property type="project" value="InterPro"/>
</dbReference>
<dbReference type="AlphaFoldDB" id="E6QUD4"/>
<evidence type="ECO:0000313" key="1">
    <source>
        <dbReference type="EMBL" id="CBI10856.1"/>
    </source>
</evidence>
<dbReference type="Pfam" id="PF02321">
    <property type="entry name" value="OEP"/>
    <property type="match status" value="2"/>
</dbReference>
<gene>
    <name evidence="1" type="ORF">CARN7_1656</name>
</gene>
<dbReference type="InterPro" id="IPR010131">
    <property type="entry name" value="MdtP/NodT-like"/>
</dbReference>
<dbReference type="PANTHER" id="PTHR30203">
    <property type="entry name" value="OUTER MEMBRANE CATION EFFLUX PROTEIN"/>
    <property type="match status" value="1"/>
</dbReference>